<dbReference type="AlphaFoldDB" id="A0AAW1I6K2"/>
<dbReference type="GO" id="GO:0003700">
    <property type="term" value="F:DNA-binding transcription factor activity"/>
    <property type="evidence" value="ECO:0007669"/>
    <property type="project" value="InterPro"/>
</dbReference>
<dbReference type="SMART" id="SM00380">
    <property type="entry name" value="AP2"/>
    <property type="match status" value="1"/>
</dbReference>
<comment type="caution">
    <text evidence="8">The sequence shown here is derived from an EMBL/GenBank/DDBJ whole genome shotgun (WGS) entry which is preliminary data.</text>
</comment>
<keyword evidence="9" id="KW-1185">Reference proteome</keyword>
<dbReference type="PROSITE" id="PS51032">
    <property type="entry name" value="AP2_ERF"/>
    <property type="match status" value="1"/>
</dbReference>
<dbReference type="Gene3D" id="3.30.730.10">
    <property type="entry name" value="AP2/ERF domain"/>
    <property type="match status" value="1"/>
</dbReference>
<feature type="domain" description="AP2/ERF" evidence="7">
    <location>
        <begin position="113"/>
        <end position="171"/>
    </location>
</feature>
<dbReference type="PANTHER" id="PTHR31190:SF173">
    <property type="entry name" value="PATHOGENESIS-RELATED GENES TRANSCRIPTIONAL ACTIVATOR PTI5"/>
    <property type="match status" value="1"/>
</dbReference>
<dbReference type="PANTHER" id="PTHR31190">
    <property type="entry name" value="DNA-BINDING DOMAIN"/>
    <property type="match status" value="1"/>
</dbReference>
<keyword evidence="4" id="KW-0804">Transcription</keyword>
<evidence type="ECO:0000313" key="9">
    <source>
        <dbReference type="Proteomes" id="UP001443914"/>
    </source>
</evidence>
<feature type="compositionally biased region" description="Basic and acidic residues" evidence="6">
    <location>
        <begin position="85"/>
        <end position="94"/>
    </location>
</feature>
<dbReference type="EMBL" id="JBDFQZ010000010">
    <property type="protein sequence ID" value="KAK9684258.1"/>
    <property type="molecule type" value="Genomic_DNA"/>
</dbReference>
<dbReference type="CDD" id="cd00018">
    <property type="entry name" value="AP2"/>
    <property type="match status" value="1"/>
</dbReference>
<organism evidence="8 9">
    <name type="scientific">Saponaria officinalis</name>
    <name type="common">Common soapwort</name>
    <name type="synonym">Lychnis saponaria</name>
    <dbReference type="NCBI Taxonomy" id="3572"/>
    <lineage>
        <taxon>Eukaryota</taxon>
        <taxon>Viridiplantae</taxon>
        <taxon>Streptophyta</taxon>
        <taxon>Embryophyta</taxon>
        <taxon>Tracheophyta</taxon>
        <taxon>Spermatophyta</taxon>
        <taxon>Magnoliopsida</taxon>
        <taxon>eudicotyledons</taxon>
        <taxon>Gunneridae</taxon>
        <taxon>Pentapetalae</taxon>
        <taxon>Caryophyllales</taxon>
        <taxon>Caryophyllaceae</taxon>
        <taxon>Caryophylleae</taxon>
        <taxon>Saponaria</taxon>
    </lineage>
</organism>
<dbReference type="Pfam" id="PF00847">
    <property type="entry name" value="AP2"/>
    <property type="match status" value="1"/>
</dbReference>
<evidence type="ECO:0000256" key="6">
    <source>
        <dbReference type="SAM" id="MobiDB-lite"/>
    </source>
</evidence>
<dbReference type="GO" id="GO:0003677">
    <property type="term" value="F:DNA binding"/>
    <property type="evidence" value="ECO:0007669"/>
    <property type="project" value="UniProtKB-KW"/>
</dbReference>
<evidence type="ECO:0000256" key="4">
    <source>
        <dbReference type="ARBA" id="ARBA00023163"/>
    </source>
</evidence>
<evidence type="ECO:0000259" key="7">
    <source>
        <dbReference type="PROSITE" id="PS51032"/>
    </source>
</evidence>
<evidence type="ECO:0000256" key="5">
    <source>
        <dbReference type="ARBA" id="ARBA00023242"/>
    </source>
</evidence>
<dbReference type="InterPro" id="IPR016177">
    <property type="entry name" value="DNA-bd_dom_sf"/>
</dbReference>
<evidence type="ECO:0000256" key="1">
    <source>
        <dbReference type="ARBA" id="ARBA00004123"/>
    </source>
</evidence>
<keyword evidence="3" id="KW-0238">DNA-binding</keyword>
<dbReference type="Proteomes" id="UP001443914">
    <property type="component" value="Unassembled WGS sequence"/>
</dbReference>
<gene>
    <name evidence="8" type="ORF">RND81_10G197300</name>
</gene>
<feature type="region of interest" description="Disordered" evidence="6">
    <location>
        <begin position="78"/>
        <end position="108"/>
    </location>
</feature>
<keyword evidence="5" id="KW-0539">Nucleus</keyword>
<evidence type="ECO:0000256" key="3">
    <source>
        <dbReference type="ARBA" id="ARBA00023125"/>
    </source>
</evidence>
<dbReference type="GO" id="GO:0005634">
    <property type="term" value="C:nucleus"/>
    <property type="evidence" value="ECO:0007669"/>
    <property type="project" value="UniProtKB-SubCell"/>
</dbReference>
<protein>
    <recommendedName>
        <fullName evidence="7">AP2/ERF domain-containing protein</fullName>
    </recommendedName>
</protein>
<keyword evidence="2" id="KW-0805">Transcription regulation</keyword>
<name>A0AAW1I6K2_SAPOF</name>
<dbReference type="GO" id="GO:0009873">
    <property type="term" value="P:ethylene-activated signaling pathway"/>
    <property type="evidence" value="ECO:0007669"/>
    <property type="project" value="InterPro"/>
</dbReference>
<accession>A0AAW1I6K2</accession>
<dbReference type="InterPro" id="IPR036955">
    <property type="entry name" value="AP2/ERF_dom_sf"/>
</dbReference>
<comment type="subcellular location">
    <subcellularLocation>
        <location evidence="1">Nucleus</location>
    </subcellularLocation>
</comment>
<sequence>MANYEEQMNHKSQEAILENVWANYIGQNHESPQDWRAIPCLEDIDESKNMLQRVPSQGTWMSMGENWEEFLNRFINPSTNPIETRSMKDDKQDNGRSSCPKTENINKKTVTRHYRGVRRRPWGKYAAEIRDSTKKGARVWLGTFNTAKQAALAYDKAALRIRGRKAFLNFPLQNDSKGLGKQPRESEMENSYKNVMVNEESFMKTSREDMDSILVFEDLGSDFLDDLLSSF</sequence>
<dbReference type="PRINTS" id="PR00367">
    <property type="entry name" value="ETHRSPELEMNT"/>
</dbReference>
<evidence type="ECO:0000313" key="8">
    <source>
        <dbReference type="EMBL" id="KAK9684258.1"/>
    </source>
</evidence>
<proteinExistence type="predicted"/>
<dbReference type="FunFam" id="3.30.730.10:FF:000001">
    <property type="entry name" value="Ethylene-responsive transcription factor 2"/>
    <property type="match status" value="1"/>
</dbReference>
<evidence type="ECO:0000256" key="2">
    <source>
        <dbReference type="ARBA" id="ARBA00023015"/>
    </source>
</evidence>
<dbReference type="InterPro" id="IPR044808">
    <property type="entry name" value="ERF_plant"/>
</dbReference>
<reference evidence="8" key="1">
    <citation type="submission" date="2024-03" db="EMBL/GenBank/DDBJ databases">
        <title>WGS assembly of Saponaria officinalis var. Norfolk2.</title>
        <authorList>
            <person name="Jenkins J."/>
            <person name="Shu S."/>
            <person name="Grimwood J."/>
            <person name="Barry K."/>
            <person name="Goodstein D."/>
            <person name="Schmutz J."/>
            <person name="Leebens-Mack J."/>
            <person name="Osbourn A."/>
        </authorList>
    </citation>
    <scope>NUCLEOTIDE SEQUENCE [LARGE SCALE GENOMIC DNA]</scope>
    <source>
        <strain evidence="8">JIC</strain>
    </source>
</reference>
<dbReference type="SUPFAM" id="SSF54171">
    <property type="entry name" value="DNA-binding domain"/>
    <property type="match status" value="1"/>
</dbReference>
<dbReference type="InterPro" id="IPR001471">
    <property type="entry name" value="AP2/ERF_dom"/>
</dbReference>